<dbReference type="PATRIC" id="fig|1297742.4.peg.2792"/>
<dbReference type="eggNOG" id="COG1352">
    <property type="taxonomic scope" value="Bacteria"/>
</dbReference>
<dbReference type="EMBL" id="CP012109">
    <property type="protein sequence ID" value="AKQ65854.1"/>
    <property type="molecule type" value="Genomic_DNA"/>
</dbReference>
<organism evidence="8 9">
    <name type="scientific">Pseudomyxococcus hansupus</name>
    <dbReference type="NCBI Taxonomy" id="1297742"/>
    <lineage>
        <taxon>Bacteria</taxon>
        <taxon>Pseudomonadati</taxon>
        <taxon>Myxococcota</taxon>
        <taxon>Myxococcia</taxon>
        <taxon>Myxococcales</taxon>
        <taxon>Cystobacterineae</taxon>
        <taxon>Myxococcaceae</taxon>
        <taxon>Pseudomyxococcus</taxon>
    </lineage>
</organism>
<proteinExistence type="predicted"/>
<dbReference type="GO" id="GO:0008983">
    <property type="term" value="F:protein-glutamate O-methyltransferase activity"/>
    <property type="evidence" value="ECO:0007669"/>
    <property type="project" value="UniProtKB-EC"/>
</dbReference>
<accession>A0A0H4WSR0</accession>
<dbReference type="SMART" id="SM00138">
    <property type="entry name" value="MeTrc"/>
    <property type="match status" value="1"/>
</dbReference>
<dbReference type="GO" id="GO:0032259">
    <property type="term" value="P:methylation"/>
    <property type="evidence" value="ECO:0007669"/>
    <property type="project" value="UniProtKB-KW"/>
</dbReference>
<dbReference type="Pfam" id="PF13432">
    <property type="entry name" value="TPR_16"/>
    <property type="match status" value="1"/>
</dbReference>
<comment type="catalytic activity">
    <reaction evidence="1">
        <text>L-glutamyl-[protein] + S-adenosyl-L-methionine = [protein]-L-glutamate 5-O-methyl ester + S-adenosyl-L-homocysteine</text>
        <dbReference type="Rhea" id="RHEA:24452"/>
        <dbReference type="Rhea" id="RHEA-COMP:10208"/>
        <dbReference type="Rhea" id="RHEA-COMP:10311"/>
        <dbReference type="ChEBI" id="CHEBI:29973"/>
        <dbReference type="ChEBI" id="CHEBI:57856"/>
        <dbReference type="ChEBI" id="CHEBI:59789"/>
        <dbReference type="ChEBI" id="CHEBI:82795"/>
        <dbReference type="EC" id="2.1.1.80"/>
    </reaction>
</comment>
<dbReference type="Gene3D" id="1.10.155.10">
    <property type="entry name" value="Chemotaxis receptor methyltransferase CheR, N-terminal domain"/>
    <property type="match status" value="1"/>
</dbReference>
<keyword evidence="3 8" id="KW-0489">Methyltransferase</keyword>
<name>A0A0H4WSR0_9BACT</name>
<dbReference type="PROSITE" id="PS50123">
    <property type="entry name" value="CHER"/>
    <property type="match status" value="1"/>
</dbReference>
<dbReference type="InterPro" id="IPR019734">
    <property type="entry name" value="TPR_rpt"/>
</dbReference>
<dbReference type="AlphaFoldDB" id="A0A0H4WSR0"/>
<evidence type="ECO:0000313" key="9">
    <source>
        <dbReference type="Proteomes" id="UP000009026"/>
    </source>
</evidence>
<evidence type="ECO:0000256" key="5">
    <source>
        <dbReference type="ARBA" id="ARBA00022691"/>
    </source>
</evidence>
<dbReference type="STRING" id="1297742.A176_002766"/>
<dbReference type="PROSITE" id="PS50005">
    <property type="entry name" value="TPR"/>
    <property type="match status" value="1"/>
</dbReference>
<dbReference type="InterPro" id="IPR022642">
    <property type="entry name" value="CheR_C"/>
</dbReference>
<evidence type="ECO:0000256" key="4">
    <source>
        <dbReference type="ARBA" id="ARBA00022679"/>
    </source>
</evidence>
<evidence type="ECO:0000256" key="1">
    <source>
        <dbReference type="ARBA" id="ARBA00001541"/>
    </source>
</evidence>
<protein>
    <recommendedName>
        <fullName evidence="2">protein-glutamate O-methyltransferase</fullName>
        <ecNumber evidence="2">2.1.1.80</ecNumber>
    </recommendedName>
</protein>
<dbReference type="eggNOG" id="COG0457">
    <property type="taxonomic scope" value="Bacteria"/>
</dbReference>
<feature type="domain" description="CheR-type methyltransferase" evidence="7">
    <location>
        <begin position="1"/>
        <end position="276"/>
    </location>
</feature>
<evidence type="ECO:0000313" key="8">
    <source>
        <dbReference type="EMBL" id="AKQ65854.1"/>
    </source>
</evidence>
<keyword evidence="4 8" id="KW-0808">Transferase</keyword>
<dbReference type="PANTHER" id="PTHR24422:SF19">
    <property type="entry name" value="CHEMOTAXIS PROTEIN METHYLTRANSFERASE"/>
    <property type="match status" value="1"/>
</dbReference>
<sequence>MLTASQKVLQQLAALLLERAGLKITPDGFHSLRLALSTRMPVLGLDEPEHYIQRLTGPGGEEELRSLLPLVTVGHTEFFRDAKQFRALEKRVLPDLVSRSRREMRKVSIWSAGCATGEEPYSLAMVLAELGALSLEVDLWATDLNLAAVEAAKQGRFTSRRAISINQERLTRFFRPVEEGYEALPALREYIRFDGQNLAVPVFDKVALSSLDLILCRNVIIYFDLPTIRGLMDRFLAALRPGGLLFLGYSESLFKVYDRFEMIEVDGAFVYRRPLNDKGLRVPPLRMTPYPGEPEVPALNAVAPADPLPTDVRRRVSPADVPLTTRLPAVVLPAAASATTPPSRPSVTLPALGASTGPRSVVPGRLPAVSPHAPLPVIAAPPPASAARTRITAELPTVASLDSARPRITTELPTVPAAPRTPTVEVPAWPMLLPPAERLAMAVRKMTQGDFSAAIAGVQRLLADEPSDLDGLLTLGNLFSLTGRIPEAREAFAQAIQREPLCVEARVFGGVAALQAGELAEARSELGKALFLEPTLAIGHYLLAQVHERTQDHEAARRSYRNAIAQLRFPQRPLAGHYPEMPDSADAISRAARYALAALEEQPLR</sequence>
<dbReference type="RefSeq" id="WP_021780930.1">
    <property type="nucleotide sequence ID" value="NZ_CP012109.1"/>
</dbReference>
<dbReference type="InterPro" id="IPR029063">
    <property type="entry name" value="SAM-dependent_MTases_sf"/>
</dbReference>
<dbReference type="InterPro" id="IPR011990">
    <property type="entry name" value="TPR-like_helical_dom_sf"/>
</dbReference>
<evidence type="ECO:0000259" key="7">
    <source>
        <dbReference type="PROSITE" id="PS50123"/>
    </source>
</evidence>
<dbReference type="Gene3D" id="1.25.40.10">
    <property type="entry name" value="Tetratricopeptide repeat domain"/>
    <property type="match status" value="1"/>
</dbReference>
<dbReference type="SUPFAM" id="SSF47757">
    <property type="entry name" value="Chemotaxis receptor methyltransferase CheR, N-terminal domain"/>
    <property type="match status" value="1"/>
</dbReference>
<dbReference type="InterPro" id="IPR050903">
    <property type="entry name" value="Bact_Chemotaxis_MeTrfase"/>
</dbReference>
<dbReference type="InterPro" id="IPR000780">
    <property type="entry name" value="CheR_MeTrfase"/>
</dbReference>
<dbReference type="PRINTS" id="PR00996">
    <property type="entry name" value="CHERMTFRASE"/>
</dbReference>
<dbReference type="KEGG" id="mym:A176_002766"/>
<feature type="repeat" description="TPR" evidence="6">
    <location>
        <begin position="469"/>
        <end position="502"/>
    </location>
</feature>
<evidence type="ECO:0000256" key="6">
    <source>
        <dbReference type="PROSITE-ProRule" id="PRU00339"/>
    </source>
</evidence>
<evidence type="ECO:0000256" key="2">
    <source>
        <dbReference type="ARBA" id="ARBA00012534"/>
    </source>
</evidence>
<keyword evidence="9" id="KW-1185">Reference proteome</keyword>
<dbReference type="Proteomes" id="UP000009026">
    <property type="component" value="Chromosome"/>
</dbReference>
<reference evidence="8 9" key="1">
    <citation type="journal article" date="2016" name="PLoS ONE">
        <title>Complete Genome Sequence and Comparative Genomics of a Novel Myxobacterium Myxococcus hansupus.</title>
        <authorList>
            <person name="Sharma G."/>
            <person name="Narwani T."/>
            <person name="Subramanian S."/>
        </authorList>
    </citation>
    <scope>NUCLEOTIDE SEQUENCE [LARGE SCALE GENOMIC DNA]</scope>
    <source>
        <strain evidence="9">mixupus</strain>
    </source>
</reference>
<dbReference type="SUPFAM" id="SSF48452">
    <property type="entry name" value="TPR-like"/>
    <property type="match status" value="1"/>
</dbReference>
<dbReference type="SUPFAM" id="SSF53335">
    <property type="entry name" value="S-adenosyl-L-methionine-dependent methyltransferases"/>
    <property type="match status" value="1"/>
</dbReference>
<keyword evidence="5" id="KW-0949">S-adenosyl-L-methionine</keyword>
<dbReference type="EC" id="2.1.1.80" evidence="2"/>
<gene>
    <name evidence="8" type="ORF">A176_002766</name>
</gene>
<keyword evidence="6" id="KW-0802">TPR repeat</keyword>
<dbReference type="Gene3D" id="3.40.50.150">
    <property type="entry name" value="Vaccinia Virus protein VP39"/>
    <property type="match status" value="1"/>
</dbReference>
<evidence type="ECO:0000256" key="3">
    <source>
        <dbReference type="ARBA" id="ARBA00022603"/>
    </source>
</evidence>
<dbReference type="InterPro" id="IPR036804">
    <property type="entry name" value="CheR_N_sf"/>
</dbReference>
<dbReference type="OrthoDB" id="5377542at2"/>
<dbReference type="PANTHER" id="PTHR24422">
    <property type="entry name" value="CHEMOTAXIS PROTEIN METHYLTRANSFERASE"/>
    <property type="match status" value="1"/>
</dbReference>
<dbReference type="Pfam" id="PF01739">
    <property type="entry name" value="CheR"/>
    <property type="match status" value="1"/>
</dbReference>
<dbReference type="SMART" id="SM00028">
    <property type="entry name" value="TPR"/>
    <property type="match status" value="3"/>
</dbReference>